<keyword evidence="3" id="KW-0804">Transcription</keyword>
<comment type="caution">
    <text evidence="6">The sequence shown here is derived from an EMBL/GenBank/DDBJ whole genome shotgun (WGS) entry which is preliminary data.</text>
</comment>
<sequence>MGKKISIAATADPVRAYHHGALRPALIAAAEEVIAERGIDGFSLRETARRAGVSPSAPAHHFGDSRGLLTAIATLAFTGLGDALEVADREDYPDRRSRILAQGVAYVRYALAHQARFDLMWRSPLLDKAAPGFAFASRRAYVVMEQAVLGDDSGGPFGPDHAPAVACWSMVHGFARLAMDDAFPVKSGDSLDDMLDDLLAGMLSHLDV</sequence>
<keyword evidence="2 4" id="KW-0238">DNA-binding</keyword>
<organism evidence="6 7">
    <name type="scientific">Sphingobium boeckii</name>
    <dbReference type="NCBI Taxonomy" id="1082345"/>
    <lineage>
        <taxon>Bacteria</taxon>
        <taxon>Pseudomonadati</taxon>
        <taxon>Pseudomonadota</taxon>
        <taxon>Alphaproteobacteria</taxon>
        <taxon>Sphingomonadales</taxon>
        <taxon>Sphingomonadaceae</taxon>
        <taxon>Sphingobium</taxon>
    </lineage>
</organism>
<dbReference type="RefSeq" id="WP_184016905.1">
    <property type="nucleotide sequence ID" value="NZ_JACIJC010000002.1"/>
</dbReference>
<dbReference type="SUPFAM" id="SSF48498">
    <property type="entry name" value="Tetracyclin repressor-like, C-terminal domain"/>
    <property type="match status" value="1"/>
</dbReference>
<gene>
    <name evidence="6" type="ORF">FHS49_001526</name>
</gene>
<dbReference type="EMBL" id="JACIJC010000002">
    <property type="protein sequence ID" value="MBB5685518.1"/>
    <property type="molecule type" value="Genomic_DNA"/>
</dbReference>
<evidence type="ECO:0000259" key="5">
    <source>
        <dbReference type="PROSITE" id="PS50977"/>
    </source>
</evidence>
<dbReference type="InterPro" id="IPR001647">
    <property type="entry name" value="HTH_TetR"/>
</dbReference>
<dbReference type="PRINTS" id="PR00455">
    <property type="entry name" value="HTHTETR"/>
</dbReference>
<reference evidence="6 7" key="1">
    <citation type="submission" date="2020-08" db="EMBL/GenBank/DDBJ databases">
        <title>Genomic Encyclopedia of Type Strains, Phase IV (KMG-IV): sequencing the most valuable type-strain genomes for metagenomic binning, comparative biology and taxonomic classification.</title>
        <authorList>
            <person name="Goeker M."/>
        </authorList>
    </citation>
    <scope>NUCLEOTIDE SEQUENCE [LARGE SCALE GENOMIC DNA]</scope>
    <source>
        <strain evidence="6 7">DSM 25079</strain>
    </source>
</reference>
<dbReference type="PANTHER" id="PTHR30055">
    <property type="entry name" value="HTH-TYPE TRANSCRIPTIONAL REGULATOR RUTR"/>
    <property type="match status" value="1"/>
</dbReference>
<dbReference type="SUPFAM" id="SSF46689">
    <property type="entry name" value="Homeodomain-like"/>
    <property type="match status" value="1"/>
</dbReference>
<dbReference type="Pfam" id="PF00440">
    <property type="entry name" value="TetR_N"/>
    <property type="match status" value="1"/>
</dbReference>
<evidence type="ECO:0000313" key="7">
    <source>
        <dbReference type="Proteomes" id="UP000549617"/>
    </source>
</evidence>
<feature type="DNA-binding region" description="H-T-H motif" evidence="4">
    <location>
        <begin position="43"/>
        <end position="62"/>
    </location>
</feature>
<keyword evidence="1" id="KW-0805">Transcription regulation</keyword>
<dbReference type="AlphaFoldDB" id="A0A7W9EDQ3"/>
<accession>A0A7W9EDQ3</accession>
<dbReference type="Gene3D" id="1.10.357.10">
    <property type="entry name" value="Tetracycline Repressor, domain 2"/>
    <property type="match status" value="1"/>
</dbReference>
<feature type="domain" description="HTH tetR-type" evidence="5">
    <location>
        <begin position="20"/>
        <end position="80"/>
    </location>
</feature>
<dbReference type="PANTHER" id="PTHR30055:SF220">
    <property type="entry name" value="TETR-FAMILY REGULATORY PROTEIN"/>
    <property type="match status" value="1"/>
</dbReference>
<dbReference type="InterPro" id="IPR050109">
    <property type="entry name" value="HTH-type_TetR-like_transc_reg"/>
</dbReference>
<protein>
    <submittedName>
        <fullName evidence="6">AcrR family transcriptional regulator</fullName>
    </submittedName>
</protein>
<dbReference type="Proteomes" id="UP000549617">
    <property type="component" value="Unassembled WGS sequence"/>
</dbReference>
<evidence type="ECO:0000256" key="3">
    <source>
        <dbReference type="ARBA" id="ARBA00023163"/>
    </source>
</evidence>
<proteinExistence type="predicted"/>
<dbReference type="InterPro" id="IPR009057">
    <property type="entry name" value="Homeodomain-like_sf"/>
</dbReference>
<dbReference type="InterPro" id="IPR025996">
    <property type="entry name" value="MT1864/Rv1816-like_C"/>
</dbReference>
<keyword evidence="7" id="KW-1185">Reference proteome</keyword>
<dbReference type="GO" id="GO:0000976">
    <property type="term" value="F:transcription cis-regulatory region binding"/>
    <property type="evidence" value="ECO:0007669"/>
    <property type="project" value="TreeGrafter"/>
</dbReference>
<evidence type="ECO:0000313" key="6">
    <source>
        <dbReference type="EMBL" id="MBB5685518.1"/>
    </source>
</evidence>
<dbReference type="Pfam" id="PF13305">
    <property type="entry name" value="TetR_C_33"/>
    <property type="match status" value="1"/>
</dbReference>
<evidence type="ECO:0000256" key="4">
    <source>
        <dbReference type="PROSITE-ProRule" id="PRU00335"/>
    </source>
</evidence>
<name>A0A7W9EDQ3_9SPHN</name>
<dbReference type="PROSITE" id="PS50977">
    <property type="entry name" value="HTH_TETR_2"/>
    <property type="match status" value="1"/>
</dbReference>
<evidence type="ECO:0000256" key="2">
    <source>
        <dbReference type="ARBA" id="ARBA00023125"/>
    </source>
</evidence>
<dbReference type="GO" id="GO:0003700">
    <property type="term" value="F:DNA-binding transcription factor activity"/>
    <property type="evidence" value="ECO:0007669"/>
    <property type="project" value="TreeGrafter"/>
</dbReference>
<evidence type="ECO:0000256" key="1">
    <source>
        <dbReference type="ARBA" id="ARBA00023015"/>
    </source>
</evidence>
<dbReference type="InterPro" id="IPR036271">
    <property type="entry name" value="Tet_transcr_reg_TetR-rel_C_sf"/>
</dbReference>